<dbReference type="KEGG" id="tem:JW646_02700"/>
<feature type="transmembrane region" description="Helical" evidence="1">
    <location>
        <begin position="234"/>
        <end position="256"/>
    </location>
</feature>
<feature type="transmembrane region" description="Helical" evidence="1">
    <location>
        <begin position="277"/>
        <end position="300"/>
    </location>
</feature>
<feature type="transmembrane region" description="Helical" evidence="1">
    <location>
        <begin position="132"/>
        <end position="151"/>
    </location>
</feature>
<name>A0AAX2ZH33_9FIRM</name>
<proteinExistence type="predicted"/>
<organism evidence="2 3">
    <name type="scientific">Terrisporobacter hibernicus</name>
    <dbReference type="NCBI Taxonomy" id="2813371"/>
    <lineage>
        <taxon>Bacteria</taxon>
        <taxon>Bacillati</taxon>
        <taxon>Bacillota</taxon>
        <taxon>Clostridia</taxon>
        <taxon>Peptostreptococcales</taxon>
        <taxon>Peptostreptococcaceae</taxon>
        <taxon>Terrisporobacter</taxon>
    </lineage>
</organism>
<dbReference type="Proteomes" id="UP001198983">
    <property type="component" value="Chromosome"/>
</dbReference>
<feature type="transmembrane region" description="Helical" evidence="1">
    <location>
        <begin position="354"/>
        <end position="376"/>
    </location>
</feature>
<keyword evidence="3" id="KW-1185">Reference proteome</keyword>
<feature type="transmembrane region" description="Helical" evidence="1">
    <location>
        <begin position="431"/>
        <end position="449"/>
    </location>
</feature>
<dbReference type="EMBL" id="CP081135">
    <property type="protein sequence ID" value="UEL48381.1"/>
    <property type="molecule type" value="Genomic_DNA"/>
</dbReference>
<feature type="transmembrane region" description="Helical" evidence="1">
    <location>
        <begin position="99"/>
        <end position="120"/>
    </location>
</feature>
<keyword evidence="1" id="KW-0472">Membrane</keyword>
<evidence type="ECO:0008006" key="4">
    <source>
        <dbReference type="Google" id="ProtNLM"/>
    </source>
</evidence>
<sequence>MKMNMEKNLNKSKYDNYSRENGSLNIKENINYFTIEKDNRGNCPKCENSVSKDHIYCSNCGQILENIKNKREKFINQEGEKTKFKDIASNFDLKNGLKAAGLAISILFALSLIIKFILFGSNNQINELINPLHIMLFSNLASVNIFMSLFMNSAQSSVNFGFLILLILPIVSLILPYRMFVKTRNTSFIAHVKNSLGVSIIYAIMLCIISRVSQVEVNLSSGFNQNGYGILFEFSTLNALFKGFIISFITMLFMGIKKEYEKENMIANLSKLAFKTIFIGYILVFIISVVLNFANINYVFDLGLNSYANDVSLGVLLSQLAMYLWSFANFVPVSLGSGYLSILSLFNSNISLDLILLLGAIMALSALIFIIVGCKIESKHKSKNIKPVIIFSGCYAVIMAIIGFLTTIYIGNNAASMLSYLSPMQMGFNCIIGLIASFMYSFIMTLIGYKLNIFN</sequence>
<reference evidence="2 3" key="1">
    <citation type="journal article" date="2023" name="Int. J. Syst. Evol. Microbiol.">
        <title>Terrisporobacter hibernicus sp. nov., isolated from bovine faeces in Northern Ireland.</title>
        <authorList>
            <person name="Mitchell M."/>
            <person name="Nguyen S.V."/>
            <person name="Connor M."/>
            <person name="Fairley D.J."/>
            <person name="Donoghue O."/>
            <person name="Marshall H."/>
            <person name="Koolman L."/>
            <person name="McMullan G."/>
            <person name="Schaffer K.E."/>
            <person name="McGrath J.W."/>
            <person name="Fanning S."/>
        </authorList>
    </citation>
    <scope>NUCLEOTIDE SEQUENCE [LARGE SCALE GENOMIC DNA]</scope>
    <source>
        <strain evidence="2 3">MCA3</strain>
    </source>
</reference>
<dbReference type="RefSeq" id="WP_228416491.1">
    <property type="nucleotide sequence ID" value="NZ_CP081135.1"/>
</dbReference>
<gene>
    <name evidence="2" type="ORF">JW646_02700</name>
</gene>
<accession>A0AAX2ZH33</accession>
<dbReference type="AlphaFoldDB" id="A0AAX2ZH33"/>
<evidence type="ECO:0000313" key="2">
    <source>
        <dbReference type="EMBL" id="UEL48381.1"/>
    </source>
</evidence>
<evidence type="ECO:0000256" key="1">
    <source>
        <dbReference type="SAM" id="Phobius"/>
    </source>
</evidence>
<keyword evidence="1" id="KW-0812">Transmembrane</keyword>
<feature type="transmembrane region" description="Helical" evidence="1">
    <location>
        <begin position="157"/>
        <end position="175"/>
    </location>
</feature>
<feature type="transmembrane region" description="Helical" evidence="1">
    <location>
        <begin position="196"/>
        <end position="214"/>
    </location>
</feature>
<keyword evidence="1" id="KW-1133">Transmembrane helix</keyword>
<evidence type="ECO:0000313" key="3">
    <source>
        <dbReference type="Proteomes" id="UP001198983"/>
    </source>
</evidence>
<protein>
    <recommendedName>
        <fullName evidence="4">Zinc ribbon domain-containing protein</fullName>
    </recommendedName>
</protein>
<feature type="transmembrane region" description="Helical" evidence="1">
    <location>
        <begin position="388"/>
        <end position="411"/>
    </location>
</feature>